<name>A0A0F4ZLR9_9PEZI</name>
<dbReference type="GO" id="GO:0045547">
    <property type="term" value="F:ditrans,polycis-polyprenyl diphosphate synthase [(2E,6E)-farnesyl diphosphate specific] activity"/>
    <property type="evidence" value="ECO:0007669"/>
    <property type="project" value="UniProtKB-EC"/>
</dbReference>
<dbReference type="Proteomes" id="UP000033483">
    <property type="component" value="Unassembled WGS sequence"/>
</dbReference>
<dbReference type="UniPathway" id="UPA00378"/>
<dbReference type="OrthoDB" id="19639at2759"/>
<sequence length="328" mass="37315">MSITVRERRSYRLDEKENHGLLNEQQRLALVMRHLPDPNADDGNPWARARSSPPRIGLRRFLRQQLHLLVFTLMHSVFSLCMRFRQAWHLVSYRVSSILFYHHRTPALIERDVKPLTKKPKHLSAILKMENAGRATDLERLINEASDLAVWTACAGIPLLSVYERTGILKGYMPQLHRAILQKFNTYYGVDYPALAVNAPHSEPISSPGTGLYAQRLNNAMSILLVSEEDGRDSIVDLTKTLADMCQKGKIAPADINIELLDAELSEGIMSEPDLLLIFTPYIELSGYPPWQIRLSEMFCMQDNSSVGYQVFLNGLRKFAGAEQRKGR</sequence>
<dbReference type="Gene3D" id="3.40.1180.10">
    <property type="entry name" value="Decaprenyl diphosphate synthase-like"/>
    <property type="match status" value="1"/>
</dbReference>
<dbReference type="InterPro" id="IPR038887">
    <property type="entry name" value="Nus1/NgBR"/>
</dbReference>
<keyword evidence="6" id="KW-0808">Transferase</keyword>
<evidence type="ECO:0000256" key="7">
    <source>
        <dbReference type="ARBA" id="ARBA00022692"/>
    </source>
</evidence>
<evidence type="ECO:0000256" key="9">
    <source>
        <dbReference type="ARBA" id="ARBA00022842"/>
    </source>
</evidence>
<organism evidence="13 14">
    <name type="scientific">Thielaviopsis punctulata</name>
    <dbReference type="NCBI Taxonomy" id="72032"/>
    <lineage>
        <taxon>Eukaryota</taxon>
        <taxon>Fungi</taxon>
        <taxon>Dikarya</taxon>
        <taxon>Ascomycota</taxon>
        <taxon>Pezizomycotina</taxon>
        <taxon>Sordariomycetes</taxon>
        <taxon>Hypocreomycetidae</taxon>
        <taxon>Microascales</taxon>
        <taxon>Ceratocystidaceae</taxon>
        <taxon>Thielaviopsis</taxon>
    </lineage>
</organism>
<evidence type="ECO:0000313" key="13">
    <source>
        <dbReference type="EMBL" id="KKA31150.1"/>
    </source>
</evidence>
<comment type="subcellular location">
    <subcellularLocation>
        <location evidence="2">Endoplasmic reticulum membrane</location>
    </subcellularLocation>
</comment>
<evidence type="ECO:0000256" key="12">
    <source>
        <dbReference type="ARBA" id="ARBA00047353"/>
    </source>
</evidence>
<comment type="cofactor">
    <cofactor evidence="1">
        <name>Mg(2+)</name>
        <dbReference type="ChEBI" id="CHEBI:18420"/>
    </cofactor>
</comment>
<evidence type="ECO:0000256" key="4">
    <source>
        <dbReference type="ARBA" id="ARBA00005432"/>
    </source>
</evidence>
<evidence type="ECO:0000313" key="14">
    <source>
        <dbReference type="Proteomes" id="UP000033483"/>
    </source>
</evidence>
<dbReference type="PANTHER" id="PTHR21528:SF0">
    <property type="entry name" value="DEHYDRODOLICHYL DIPHOSPHATE SYNTHASE COMPLEX SUBUNIT NUS1"/>
    <property type="match status" value="1"/>
</dbReference>
<proteinExistence type="inferred from homology"/>
<evidence type="ECO:0000256" key="2">
    <source>
        <dbReference type="ARBA" id="ARBA00004586"/>
    </source>
</evidence>
<evidence type="ECO:0000256" key="3">
    <source>
        <dbReference type="ARBA" id="ARBA00004922"/>
    </source>
</evidence>
<gene>
    <name evidence="13" type="ORF">TD95_004864</name>
</gene>
<keyword evidence="11" id="KW-0472">Membrane</keyword>
<keyword evidence="7" id="KW-0812">Transmembrane</keyword>
<keyword evidence="10" id="KW-1133">Transmembrane helix</keyword>
<dbReference type="InterPro" id="IPR036424">
    <property type="entry name" value="UPP_synth-like_sf"/>
</dbReference>
<dbReference type="SUPFAM" id="SSF64005">
    <property type="entry name" value="Undecaprenyl diphosphate synthase"/>
    <property type="match status" value="1"/>
</dbReference>
<evidence type="ECO:0000256" key="8">
    <source>
        <dbReference type="ARBA" id="ARBA00022824"/>
    </source>
</evidence>
<dbReference type="EMBL" id="LAEV01000050">
    <property type="protein sequence ID" value="KKA31150.1"/>
    <property type="molecule type" value="Genomic_DNA"/>
</dbReference>
<protein>
    <recommendedName>
        <fullName evidence="5">ditrans,polycis-polyprenyl diphosphate synthase [(2E,6E)-farnesyldiphosphate specific]</fullName>
        <ecNumber evidence="5">2.5.1.87</ecNumber>
    </recommendedName>
</protein>
<evidence type="ECO:0000256" key="6">
    <source>
        <dbReference type="ARBA" id="ARBA00022679"/>
    </source>
</evidence>
<dbReference type="PANTHER" id="PTHR21528">
    <property type="entry name" value="DEHYDRODOLICHYL DIPHOSPHATE SYNTHASE COMPLEX SUBUNIT NUS1"/>
    <property type="match status" value="1"/>
</dbReference>
<accession>A0A0F4ZLR9</accession>
<dbReference type="AlphaFoldDB" id="A0A0F4ZLR9"/>
<evidence type="ECO:0000256" key="1">
    <source>
        <dbReference type="ARBA" id="ARBA00001946"/>
    </source>
</evidence>
<reference evidence="13 14" key="1">
    <citation type="submission" date="2015-03" db="EMBL/GenBank/DDBJ databases">
        <authorList>
            <person name="Radwan O."/>
            <person name="Al-Naeli F.A."/>
            <person name="Rendon G.A."/>
            <person name="Fields C."/>
        </authorList>
    </citation>
    <scope>NUCLEOTIDE SEQUENCE [LARGE SCALE GENOMIC DNA]</scope>
    <source>
        <strain evidence="13">CR-DP1</strain>
    </source>
</reference>
<comment type="catalytic activity">
    <reaction evidence="12">
        <text>n isopentenyl diphosphate + (2E,6E)-farnesyl diphosphate = a di-trans,poly-cis-polyprenyl diphosphate + n diphosphate</text>
        <dbReference type="Rhea" id="RHEA:53008"/>
        <dbReference type="Rhea" id="RHEA-COMP:19494"/>
        <dbReference type="ChEBI" id="CHEBI:33019"/>
        <dbReference type="ChEBI" id="CHEBI:128769"/>
        <dbReference type="ChEBI" id="CHEBI:136960"/>
        <dbReference type="ChEBI" id="CHEBI:175763"/>
        <dbReference type="EC" id="2.5.1.87"/>
    </reaction>
</comment>
<dbReference type="GO" id="GO:1904423">
    <property type="term" value="C:dehydrodolichyl diphosphate synthase complex"/>
    <property type="evidence" value="ECO:0007669"/>
    <property type="project" value="InterPro"/>
</dbReference>
<comment type="pathway">
    <text evidence="3">Protein modification; protein glycosylation.</text>
</comment>
<dbReference type="EC" id="2.5.1.87" evidence="5"/>
<keyword evidence="14" id="KW-1185">Reference proteome</keyword>
<dbReference type="GO" id="GO:0005789">
    <property type="term" value="C:endoplasmic reticulum membrane"/>
    <property type="evidence" value="ECO:0007669"/>
    <property type="project" value="UniProtKB-SubCell"/>
</dbReference>
<evidence type="ECO:0000256" key="10">
    <source>
        <dbReference type="ARBA" id="ARBA00022989"/>
    </source>
</evidence>
<comment type="similarity">
    <text evidence="4">Belongs to the UPP synthase family.</text>
</comment>
<keyword evidence="9" id="KW-0460">Magnesium</keyword>
<keyword evidence="8" id="KW-0256">Endoplasmic reticulum</keyword>
<evidence type="ECO:0000256" key="11">
    <source>
        <dbReference type="ARBA" id="ARBA00023136"/>
    </source>
</evidence>
<comment type="caution">
    <text evidence="13">The sequence shown here is derived from an EMBL/GenBank/DDBJ whole genome shotgun (WGS) entry which is preliminary data.</text>
</comment>
<evidence type="ECO:0000256" key="5">
    <source>
        <dbReference type="ARBA" id="ARBA00012596"/>
    </source>
</evidence>